<comment type="cofactor">
    <cofactor evidence="1 8 9">
        <name>pyridoxal 5'-phosphate</name>
        <dbReference type="ChEBI" id="CHEBI:597326"/>
    </cofactor>
</comment>
<dbReference type="EMBL" id="JXKM01000004">
    <property type="protein sequence ID" value="OJG36174.1"/>
    <property type="molecule type" value="Genomic_DNA"/>
</dbReference>
<dbReference type="NCBIfam" id="TIGR00474">
    <property type="entry name" value="selA"/>
    <property type="match status" value="1"/>
</dbReference>
<evidence type="ECO:0000256" key="6">
    <source>
        <dbReference type="ARBA" id="ARBA00023266"/>
    </source>
</evidence>
<accession>A0A1L8SWG1</accession>
<dbReference type="STRING" id="319970.RV00_GL002318"/>
<dbReference type="RefSeq" id="WP_071862112.1">
    <property type="nucleotide sequence ID" value="NZ_JBHLVS010000013.1"/>
</dbReference>
<dbReference type="PANTHER" id="PTHR32328">
    <property type="entry name" value="L-SERYL-TRNA(SEC) SELENIUM TRANSFERASE"/>
    <property type="match status" value="1"/>
</dbReference>
<keyword evidence="5 8" id="KW-0648">Protein biosynthesis</keyword>
<dbReference type="InterPro" id="IPR015424">
    <property type="entry name" value="PyrdxlP-dep_Trfase"/>
</dbReference>
<evidence type="ECO:0000256" key="1">
    <source>
        <dbReference type="ARBA" id="ARBA00001933"/>
    </source>
</evidence>
<keyword evidence="11" id="KW-1185">Reference proteome</keyword>
<evidence type="ECO:0000256" key="7">
    <source>
        <dbReference type="ARBA" id="ARBA00044507"/>
    </source>
</evidence>
<evidence type="ECO:0000256" key="9">
    <source>
        <dbReference type="PIRSR" id="PIRSR618319-50"/>
    </source>
</evidence>
<dbReference type="InterPro" id="IPR018319">
    <property type="entry name" value="SelA-like"/>
</dbReference>
<evidence type="ECO:0000256" key="5">
    <source>
        <dbReference type="ARBA" id="ARBA00022917"/>
    </source>
</evidence>
<dbReference type="InterPro" id="IPR015421">
    <property type="entry name" value="PyrdxlP-dep_Trfase_major"/>
</dbReference>
<proteinExistence type="inferred from homology"/>
<evidence type="ECO:0000313" key="10">
    <source>
        <dbReference type="EMBL" id="OJG36174.1"/>
    </source>
</evidence>
<dbReference type="GO" id="GO:0004125">
    <property type="term" value="F:L-seryl-tRNA(Sec) selenium transferase activity"/>
    <property type="evidence" value="ECO:0007669"/>
    <property type="project" value="UniProtKB-UniRule"/>
</dbReference>
<organism evidence="10 11">
    <name type="scientific">Enterococcus devriesei</name>
    <dbReference type="NCBI Taxonomy" id="319970"/>
    <lineage>
        <taxon>Bacteria</taxon>
        <taxon>Bacillati</taxon>
        <taxon>Bacillota</taxon>
        <taxon>Bacilli</taxon>
        <taxon>Lactobacillales</taxon>
        <taxon>Enterococcaceae</taxon>
        <taxon>Enterococcus</taxon>
    </lineage>
</organism>
<dbReference type="HAMAP" id="MF_00423">
    <property type="entry name" value="SelA"/>
    <property type="match status" value="1"/>
</dbReference>
<dbReference type="UniPathway" id="UPA00906">
    <property type="reaction ID" value="UER00896"/>
</dbReference>
<dbReference type="EC" id="2.9.1.1" evidence="8"/>
<dbReference type="AlphaFoldDB" id="A0A1L8SWG1"/>
<evidence type="ECO:0000256" key="4">
    <source>
        <dbReference type="ARBA" id="ARBA00022898"/>
    </source>
</evidence>
<dbReference type="GO" id="GO:0001514">
    <property type="term" value="P:selenocysteine incorporation"/>
    <property type="evidence" value="ECO:0007669"/>
    <property type="project" value="UniProtKB-UniRule"/>
</dbReference>
<evidence type="ECO:0000256" key="3">
    <source>
        <dbReference type="ARBA" id="ARBA00022679"/>
    </source>
</evidence>
<reference evidence="10 11" key="1">
    <citation type="submission" date="2014-12" db="EMBL/GenBank/DDBJ databases">
        <title>Draft genome sequences of 29 type strains of Enterococci.</title>
        <authorList>
            <person name="Zhong Z."/>
            <person name="Sun Z."/>
            <person name="Liu W."/>
            <person name="Zhang W."/>
            <person name="Zhang H."/>
        </authorList>
    </citation>
    <scope>NUCLEOTIDE SEQUENCE [LARGE SCALE GENOMIC DNA]</scope>
    <source>
        <strain evidence="10 11">DSM 22802</strain>
    </source>
</reference>
<protein>
    <recommendedName>
        <fullName evidence="8">L-seryl-tRNA(Sec) selenium transferase</fullName>
        <ecNumber evidence="8">2.9.1.1</ecNumber>
    </recommendedName>
    <alternativeName>
        <fullName evidence="8">Selenocysteine synthase</fullName>
        <shortName evidence="8">Sec synthase</shortName>
    </alternativeName>
    <alternativeName>
        <fullName evidence="8">Selenocysteinyl-tRNA(Sec) synthase</fullName>
    </alternativeName>
</protein>
<dbReference type="SUPFAM" id="SSF53383">
    <property type="entry name" value="PLP-dependent transferases"/>
    <property type="match status" value="1"/>
</dbReference>
<evidence type="ECO:0000313" key="11">
    <source>
        <dbReference type="Proteomes" id="UP000183700"/>
    </source>
</evidence>
<comment type="subcellular location">
    <subcellularLocation>
        <location evidence="8">Cytoplasm</location>
    </subcellularLocation>
</comment>
<dbReference type="InterPro" id="IPR004534">
    <property type="entry name" value="SelA_trans"/>
</dbReference>
<evidence type="ECO:0000256" key="8">
    <source>
        <dbReference type="HAMAP-Rule" id="MF_00423"/>
    </source>
</evidence>
<dbReference type="PANTHER" id="PTHR32328:SF0">
    <property type="entry name" value="L-SERYL-TRNA(SEC) SELENIUM TRANSFERASE"/>
    <property type="match status" value="1"/>
</dbReference>
<name>A0A1L8SWG1_9ENTE</name>
<keyword evidence="4 8" id="KW-0663">Pyridoxal phosphate</keyword>
<dbReference type="Proteomes" id="UP000183700">
    <property type="component" value="Unassembled WGS sequence"/>
</dbReference>
<keyword evidence="2 8" id="KW-0963">Cytoplasm</keyword>
<comment type="caution">
    <text evidence="10">The sequence shown here is derived from an EMBL/GenBank/DDBJ whole genome shotgun (WGS) entry which is preliminary data.</text>
</comment>
<keyword evidence="6 8" id="KW-0711">Selenium</keyword>
<evidence type="ECO:0000256" key="2">
    <source>
        <dbReference type="ARBA" id="ARBA00022490"/>
    </source>
</evidence>
<sequence>MSKEIQHILASLPSVDVLLKQLGSDYPQGAAKEGIQKVLASIRKEVIDGTQKNVIDQAEVLTMIKKELTEKQFSLRRVINGTGTVIHTNLGRSSLSQKIQEQLVATSFHYSNLEFDLASGKRGSRYSHLVAIVKKLTGAEDVLVVNNNAAAVLLVLSTLTQEKEVLVSRGELVEIGGAFRIPDVITSSGGTIKEVGTTNKTHLADYETALTEETGAVLKVHTSNYRIVGFAETPELSELAELAHANDLPLINDLGSGLLLDMRPFGLPYEPTVKEVLDQGCDVVTFSGDKLLGGPQAGIIVGKREYIEKMKKNQLLRALRIDKMTLSALEATLALYLNEKEALQAIPALQMIGLSEADCLAKATELAAMLKPISGLSVAVEKDSSKIGGGSYPEHLLPTYAVVLNGQQYSAVELQEKLREGATPIISRIKNEANLLDVRTIASDEFSLIQKSLQAIFKEGKEEK</sequence>
<dbReference type="Pfam" id="PF03841">
    <property type="entry name" value="SelA"/>
    <property type="match status" value="1"/>
</dbReference>
<dbReference type="Gene3D" id="3.90.1150.180">
    <property type="match status" value="1"/>
</dbReference>
<comment type="catalytic activity">
    <reaction evidence="8">
        <text>L-seryl-tRNA(Sec) + selenophosphate + H(+) = L-selenocysteinyl-tRNA(Sec) + phosphate</text>
        <dbReference type="Rhea" id="RHEA:22728"/>
        <dbReference type="Rhea" id="RHEA-COMP:9742"/>
        <dbReference type="Rhea" id="RHEA-COMP:9743"/>
        <dbReference type="ChEBI" id="CHEBI:15378"/>
        <dbReference type="ChEBI" id="CHEBI:16144"/>
        <dbReference type="ChEBI" id="CHEBI:43474"/>
        <dbReference type="ChEBI" id="CHEBI:78533"/>
        <dbReference type="ChEBI" id="CHEBI:78573"/>
        <dbReference type="EC" id="2.9.1.1"/>
    </reaction>
</comment>
<comment type="pathway">
    <text evidence="8">Aminoacyl-tRNA biosynthesis; selenocysteinyl-tRNA(Sec) biosynthesis; selenocysteinyl-tRNA(Sec) from L-seryl-tRNA(Sec) (bacterial route): step 1/1.</text>
</comment>
<dbReference type="GO" id="GO:0005737">
    <property type="term" value="C:cytoplasm"/>
    <property type="evidence" value="ECO:0007669"/>
    <property type="project" value="UniProtKB-SubCell"/>
</dbReference>
<feature type="modified residue" description="N6-(pyridoxal phosphate)lysine" evidence="8 9">
    <location>
        <position position="290"/>
    </location>
</feature>
<dbReference type="GO" id="GO:0001717">
    <property type="term" value="P:conversion of seryl-tRNAsec to selenocys-tRNAsec"/>
    <property type="evidence" value="ECO:0007669"/>
    <property type="project" value="UniProtKB-UniRule"/>
</dbReference>
<dbReference type="Gene3D" id="3.40.640.10">
    <property type="entry name" value="Type I PLP-dependent aspartate aminotransferase-like (Major domain)"/>
    <property type="match status" value="1"/>
</dbReference>
<dbReference type="OrthoDB" id="9787096at2"/>
<gene>
    <name evidence="8" type="primary">selA</name>
    <name evidence="10" type="ORF">RV00_GL002318</name>
</gene>
<keyword evidence="3 8" id="KW-0808">Transferase</keyword>
<comment type="function">
    <text evidence="8">Converts seryl-tRNA(Sec) to selenocysteinyl-tRNA(Sec) required for selenoprotein biosynthesis.</text>
</comment>
<comment type="similarity">
    <text evidence="7 8">Belongs to the SelA family.</text>
</comment>